<dbReference type="Pfam" id="PF02452">
    <property type="entry name" value="PemK_toxin"/>
    <property type="match status" value="1"/>
</dbReference>
<comment type="similarity">
    <text evidence="1">Belongs to the PemK/MazF family.</text>
</comment>
<dbReference type="Gene3D" id="2.30.30.110">
    <property type="match status" value="1"/>
</dbReference>
<dbReference type="AlphaFoldDB" id="A0A1X1YI46"/>
<dbReference type="InterPro" id="IPR003477">
    <property type="entry name" value="PemK-like"/>
</dbReference>
<keyword evidence="2" id="KW-1277">Toxin-antitoxin system</keyword>
<evidence type="ECO:0000256" key="1">
    <source>
        <dbReference type="ARBA" id="ARBA00007521"/>
    </source>
</evidence>
<evidence type="ECO:0000313" key="4">
    <source>
        <dbReference type="Proteomes" id="UP000193866"/>
    </source>
</evidence>
<dbReference type="RefSeq" id="WP_085264994.1">
    <property type="nucleotide sequence ID" value="NZ_JACKVG010000022.1"/>
</dbReference>
<protein>
    <recommendedName>
        <fullName evidence="5">Growth inhibitor PemK</fullName>
    </recommendedName>
</protein>
<organism evidence="3 4">
    <name type="scientific">Mycolicibacter longobardus</name>
    <dbReference type="NCBI Taxonomy" id="1108812"/>
    <lineage>
        <taxon>Bacteria</taxon>
        <taxon>Bacillati</taxon>
        <taxon>Actinomycetota</taxon>
        <taxon>Actinomycetes</taxon>
        <taxon>Mycobacteriales</taxon>
        <taxon>Mycobacteriaceae</taxon>
        <taxon>Mycolicibacter</taxon>
    </lineage>
</organism>
<dbReference type="GO" id="GO:0003677">
    <property type="term" value="F:DNA binding"/>
    <property type="evidence" value="ECO:0007669"/>
    <property type="project" value="InterPro"/>
</dbReference>
<gene>
    <name evidence="3" type="ORF">AWC16_13375</name>
</gene>
<dbReference type="SUPFAM" id="SSF50118">
    <property type="entry name" value="Cell growth inhibitor/plasmid maintenance toxic component"/>
    <property type="match status" value="1"/>
</dbReference>
<keyword evidence="4" id="KW-1185">Reference proteome</keyword>
<proteinExistence type="inferred from homology"/>
<reference evidence="3 4" key="1">
    <citation type="submission" date="2016-01" db="EMBL/GenBank/DDBJ databases">
        <title>The new phylogeny of the genus Mycobacterium.</title>
        <authorList>
            <person name="Tarcisio F."/>
            <person name="Conor M."/>
            <person name="Antonella G."/>
            <person name="Elisabetta G."/>
            <person name="Giulia F.S."/>
            <person name="Sara T."/>
            <person name="Anna F."/>
            <person name="Clotilde B."/>
            <person name="Roberto B."/>
            <person name="Veronica D.S."/>
            <person name="Fabio R."/>
            <person name="Monica P."/>
            <person name="Olivier J."/>
            <person name="Enrico T."/>
            <person name="Nicola S."/>
        </authorList>
    </citation>
    <scope>NUCLEOTIDE SEQUENCE [LARGE SCALE GENOMIC DNA]</scope>
    <source>
        <strain evidence="3 4">DSM 45394</strain>
    </source>
</reference>
<dbReference type="InterPro" id="IPR011067">
    <property type="entry name" value="Plasmid_toxin/cell-grow_inhib"/>
</dbReference>
<name>A0A1X1YI46_9MYCO</name>
<evidence type="ECO:0000313" key="3">
    <source>
        <dbReference type="EMBL" id="ORW10724.1"/>
    </source>
</evidence>
<sequence>MSRHRAGSVVVVDWRGGALPHEPGGSASLDGGEAKLGAPHELGNLRPAIVVEDHELFPNDYPNMLVVPLTRDEGLAHRSFAERIEPTAENGAQTTCWALAHHVTSVSLRRINPTDSRITAAQLASIRSRIMVAIGAT</sequence>
<dbReference type="Proteomes" id="UP000193866">
    <property type="component" value="Unassembled WGS sequence"/>
</dbReference>
<accession>A0A1X1YI46</accession>
<evidence type="ECO:0000256" key="2">
    <source>
        <dbReference type="ARBA" id="ARBA00022649"/>
    </source>
</evidence>
<dbReference type="STRING" id="1108812.AWC16_13375"/>
<evidence type="ECO:0008006" key="5">
    <source>
        <dbReference type="Google" id="ProtNLM"/>
    </source>
</evidence>
<dbReference type="EMBL" id="LQPG01000020">
    <property type="protein sequence ID" value="ORW10724.1"/>
    <property type="molecule type" value="Genomic_DNA"/>
</dbReference>
<comment type="caution">
    <text evidence="3">The sequence shown here is derived from an EMBL/GenBank/DDBJ whole genome shotgun (WGS) entry which is preliminary data.</text>
</comment>
<dbReference type="OrthoDB" id="557178at2"/>